<gene>
    <name evidence="1" type="primary">ORF222043</name>
</gene>
<evidence type="ECO:0000313" key="1">
    <source>
        <dbReference type="EMBL" id="CEK99750.1"/>
    </source>
</evidence>
<sequence>MTPTVEVDSLTSSSWNLNCSENISQTSESSQGRTDMSTLDVFVTSSNGL</sequence>
<name>A0A0B7C5I7_9EUPU</name>
<reference evidence="1" key="1">
    <citation type="submission" date="2014-12" db="EMBL/GenBank/DDBJ databases">
        <title>Insight into the proteome of Arion vulgaris.</title>
        <authorList>
            <person name="Aradska J."/>
            <person name="Bulat T."/>
            <person name="Smidak R."/>
            <person name="Sarate P."/>
            <person name="Gangsoo J."/>
            <person name="Sialana F."/>
            <person name="Bilban M."/>
            <person name="Lubec G."/>
        </authorList>
    </citation>
    <scope>NUCLEOTIDE SEQUENCE</scope>
    <source>
        <tissue evidence="1">Skin</tissue>
    </source>
</reference>
<protein>
    <submittedName>
        <fullName evidence="1">Uncharacterized protein</fullName>
    </submittedName>
</protein>
<organism evidence="1">
    <name type="scientific">Arion vulgaris</name>
    <dbReference type="NCBI Taxonomy" id="1028688"/>
    <lineage>
        <taxon>Eukaryota</taxon>
        <taxon>Metazoa</taxon>
        <taxon>Spiralia</taxon>
        <taxon>Lophotrochozoa</taxon>
        <taxon>Mollusca</taxon>
        <taxon>Gastropoda</taxon>
        <taxon>Heterobranchia</taxon>
        <taxon>Euthyneura</taxon>
        <taxon>Panpulmonata</taxon>
        <taxon>Eupulmonata</taxon>
        <taxon>Stylommatophora</taxon>
        <taxon>Helicina</taxon>
        <taxon>Arionoidea</taxon>
        <taxon>Arionidae</taxon>
        <taxon>Arion</taxon>
    </lineage>
</organism>
<feature type="non-terminal residue" evidence="1">
    <location>
        <position position="49"/>
    </location>
</feature>
<accession>A0A0B7C5I7</accession>
<dbReference type="AlphaFoldDB" id="A0A0B7C5I7"/>
<proteinExistence type="predicted"/>
<dbReference type="EMBL" id="HACG01052879">
    <property type="protein sequence ID" value="CEK99750.1"/>
    <property type="molecule type" value="Transcribed_RNA"/>
</dbReference>